<dbReference type="InterPro" id="IPR026444">
    <property type="entry name" value="Secre_tail"/>
</dbReference>
<evidence type="ECO:0000256" key="3">
    <source>
        <dbReference type="ARBA" id="ARBA00022729"/>
    </source>
</evidence>
<dbReference type="SUPFAM" id="SSF54060">
    <property type="entry name" value="His-Me finger endonucleases"/>
    <property type="match status" value="1"/>
</dbReference>
<keyword evidence="2" id="KW-0540">Nuclease</keyword>
<evidence type="ECO:0000256" key="1">
    <source>
        <dbReference type="ARBA" id="ARBA00006429"/>
    </source>
</evidence>
<organism evidence="6 7">
    <name type="scientific">Psychroserpens algicola</name>
    <dbReference type="NCBI Taxonomy" id="1719034"/>
    <lineage>
        <taxon>Bacteria</taxon>
        <taxon>Pseudomonadati</taxon>
        <taxon>Bacteroidota</taxon>
        <taxon>Flavobacteriia</taxon>
        <taxon>Flavobacteriales</taxon>
        <taxon>Flavobacteriaceae</taxon>
        <taxon>Psychroserpens</taxon>
    </lineage>
</organism>
<gene>
    <name evidence="6" type="ORF">MUY34_02510</name>
</gene>
<name>A0ABT0H507_9FLAO</name>
<comment type="similarity">
    <text evidence="1">Belongs to the EndA/NucM nuclease family.</text>
</comment>
<dbReference type="GO" id="GO:0004519">
    <property type="term" value="F:endonuclease activity"/>
    <property type="evidence" value="ECO:0007669"/>
    <property type="project" value="UniProtKB-KW"/>
</dbReference>
<dbReference type="Pfam" id="PF04231">
    <property type="entry name" value="Endonuclease_1"/>
    <property type="match status" value="1"/>
</dbReference>
<protein>
    <submittedName>
        <fullName evidence="6">Endonuclease</fullName>
    </submittedName>
</protein>
<keyword evidence="6" id="KW-0255">Endonuclease</keyword>
<dbReference type="EMBL" id="JALPQF010000002">
    <property type="protein sequence ID" value="MCK8479473.1"/>
    <property type="molecule type" value="Genomic_DNA"/>
</dbReference>
<dbReference type="NCBIfam" id="TIGR04183">
    <property type="entry name" value="Por_Secre_tail"/>
    <property type="match status" value="1"/>
</dbReference>
<dbReference type="InterPro" id="IPR007346">
    <property type="entry name" value="Endonuclease-I"/>
</dbReference>
<dbReference type="Proteomes" id="UP001203687">
    <property type="component" value="Unassembled WGS sequence"/>
</dbReference>
<feature type="domain" description="Secretion system C-terminal sorting" evidence="5">
    <location>
        <begin position="309"/>
        <end position="377"/>
    </location>
</feature>
<evidence type="ECO:0000256" key="2">
    <source>
        <dbReference type="ARBA" id="ARBA00022722"/>
    </source>
</evidence>
<evidence type="ECO:0000313" key="7">
    <source>
        <dbReference type="Proteomes" id="UP001203687"/>
    </source>
</evidence>
<proteinExistence type="inferred from homology"/>
<dbReference type="Pfam" id="PF18962">
    <property type="entry name" value="Por_Secre_tail"/>
    <property type="match status" value="1"/>
</dbReference>
<dbReference type="InterPro" id="IPR044925">
    <property type="entry name" value="His-Me_finger_sf"/>
</dbReference>
<evidence type="ECO:0000259" key="5">
    <source>
        <dbReference type="Pfam" id="PF18962"/>
    </source>
</evidence>
<keyword evidence="4" id="KW-0378">Hydrolase</keyword>
<accession>A0ABT0H507</accession>
<dbReference type="RefSeq" id="WP_248411792.1">
    <property type="nucleotide sequence ID" value="NZ_JALPQF010000002.1"/>
</dbReference>
<dbReference type="PANTHER" id="PTHR33607">
    <property type="entry name" value="ENDONUCLEASE-1"/>
    <property type="match status" value="1"/>
</dbReference>
<evidence type="ECO:0000256" key="4">
    <source>
        <dbReference type="ARBA" id="ARBA00022801"/>
    </source>
</evidence>
<evidence type="ECO:0000313" key="6">
    <source>
        <dbReference type="EMBL" id="MCK8479473.1"/>
    </source>
</evidence>
<sequence length="379" mass="42824">MKHIYFIITVLITTTLAAQVPSGYYSSATGTGFTLKTQLKEIIDNSDDGLTNEYLALDLGYSALYDTFQNSDVDLYYENNGTLLDMYSERVIQNPDNTNTNLPDAYEYTYGVNQDDGTLGTAEGQRYNREHTIPQSSFNSGSPMRNDAHFVIPSDKYVNAQRGNLPYGIVNTSLQHDEYSNGSLRGENINSGVVAGYSGDVFEPIDEFKGDIARLYFFFVTRYEDQMTGFNYVMFDGSASQAIDQPFLDMLYDWHVNDPVSQRELDRNNAIFAQQNNRNPFIDNPQFVFDIWQSTLSVNEIEALEAVKMYPNPANGNEVTIESNYDLNVEVYDVLGKKITIQKITSNQKKLNISTLSRGVYLVKLNSENGSIIKKLIKQ</sequence>
<keyword evidence="3" id="KW-0732">Signal</keyword>
<comment type="caution">
    <text evidence="6">The sequence shown here is derived from an EMBL/GenBank/DDBJ whole genome shotgun (WGS) entry which is preliminary data.</text>
</comment>
<keyword evidence="7" id="KW-1185">Reference proteome</keyword>
<reference evidence="6" key="1">
    <citation type="submission" date="2022-04" db="EMBL/GenBank/DDBJ databases">
        <authorList>
            <person name="Ren T."/>
        </authorList>
    </citation>
    <scope>NUCLEOTIDE SEQUENCE</scope>
    <source>
        <strain evidence="6">F63249</strain>
    </source>
</reference>
<dbReference type="PANTHER" id="PTHR33607:SF2">
    <property type="entry name" value="ENDONUCLEASE-1"/>
    <property type="match status" value="1"/>
</dbReference>